<dbReference type="Proteomes" id="UP000257109">
    <property type="component" value="Unassembled WGS sequence"/>
</dbReference>
<dbReference type="EMBL" id="QJKJ01001683">
    <property type="protein sequence ID" value="RDY06458.1"/>
    <property type="molecule type" value="Genomic_DNA"/>
</dbReference>
<sequence length="78" mass="9053">MLKLFMKLEINIPLLDAIKQIPKYTKFLKELCVYKRKKKGAVETRGVMLALVQHEDANARVQRILLKKCQDLGIFVIP</sequence>
<feature type="non-terminal residue" evidence="1">
    <location>
        <position position="1"/>
    </location>
</feature>
<name>A0A371HUK3_MUCPR</name>
<organism evidence="1 2">
    <name type="scientific">Mucuna pruriens</name>
    <name type="common">Velvet bean</name>
    <name type="synonym">Dolichos pruriens</name>
    <dbReference type="NCBI Taxonomy" id="157652"/>
    <lineage>
        <taxon>Eukaryota</taxon>
        <taxon>Viridiplantae</taxon>
        <taxon>Streptophyta</taxon>
        <taxon>Embryophyta</taxon>
        <taxon>Tracheophyta</taxon>
        <taxon>Spermatophyta</taxon>
        <taxon>Magnoliopsida</taxon>
        <taxon>eudicotyledons</taxon>
        <taxon>Gunneridae</taxon>
        <taxon>Pentapetalae</taxon>
        <taxon>rosids</taxon>
        <taxon>fabids</taxon>
        <taxon>Fabales</taxon>
        <taxon>Fabaceae</taxon>
        <taxon>Papilionoideae</taxon>
        <taxon>50 kb inversion clade</taxon>
        <taxon>NPAAA clade</taxon>
        <taxon>indigoferoid/millettioid clade</taxon>
        <taxon>Phaseoleae</taxon>
        <taxon>Mucuna</taxon>
    </lineage>
</organism>
<dbReference type="OrthoDB" id="1424208at2759"/>
<accession>A0A371HUK3</accession>
<reference evidence="1" key="1">
    <citation type="submission" date="2018-05" db="EMBL/GenBank/DDBJ databases">
        <title>Draft genome of Mucuna pruriens seed.</title>
        <authorList>
            <person name="Nnadi N.E."/>
            <person name="Vos R."/>
            <person name="Hasami M.H."/>
            <person name="Devisetty U.K."/>
            <person name="Aguiy J.C."/>
        </authorList>
    </citation>
    <scope>NUCLEOTIDE SEQUENCE [LARGE SCALE GENOMIC DNA]</scope>
    <source>
        <strain evidence="1">JCA_2017</strain>
    </source>
</reference>
<evidence type="ECO:0000313" key="2">
    <source>
        <dbReference type="Proteomes" id="UP000257109"/>
    </source>
</evidence>
<dbReference type="AlphaFoldDB" id="A0A371HUK3"/>
<gene>
    <name evidence="1" type="ORF">CR513_09540</name>
</gene>
<keyword evidence="2" id="KW-1185">Reference proteome</keyword>
<evidence type="ECO:0000313" key="1">
    <source>
        <dbReference type="EMBL" id="RDY06458.1"/>
    </source>
</evidence>
<protein>
    <submittedName>
        <fullName evidence="1">Uncharacterized protein</fullName>
    </submittedName>
</protein>
<proteinExistence type="predicted"/>
<comment type="caution">
    <text evidence="1">The sequence shown here is derived from an EMBL/GenBank/DDBJ whole genome shotgun (WGS) entry which is preliminary data.</text>
</comment>